<organism evidence="10 11">
    <name type="scientific">Vibrio ichthyoenteri ATCC 700023</name>
    <dbReference type="NCBI Taxonomy" id="870968"/>
    <lineage>
        <taxon>Bacteria</taxon>
        <taxon>Pseudomonadati</taxon>
        <taxon>Pseudomonadota</taxon>
        <taxon>Gammaproteobacteria</taxon>
        <taxon>Vibrionales</taxon>
        <taxon>Vibrionaceae</taxon>
        <taxon>Vibrio</taxon>
    </lineage>
</organism>
<accession>F9S310</accession>
<dbReference type="GO" id="GO:0140097">
    <property type="term" value="F:catalytic activity, acting on DNA"/>
    <property type="evidence" value="ECO:0007669"/>
    <property type="project" value="UniProtKB-ARBA"/>
</dbReference>
<dbReference type="InterPro" id="IPR032854">
    <property type="entry name" value="ALKBH3"/>
</dbReference>
<dbReference type="AlphaFoldDB" id="F9S310"/>
<keyword evidence="8" id="KW-0234">DNA repair</keyword>
<evidence type="ECO:0000256" key="8">
    <source>
        <dbReference type="ARBA" id="ARBA00023204"/>
    </source>
</evidence>
<gene>
    <name evidence="10" type="ORF">VII00023_10579</name>
</gene>
<dbReference type="Gene3D" id="2.60.120.590">
    <property type="entry name" value="Alpha-ketoglutarate-dependent dioxygenase AlkB-like"/>
    <property type="match status" value="1"/>
</dbReference>
<evidence type="ECO:0000256" key="3">
    <source>
        <dbReference type="ARBA" id="ARBA00022763"/>
    </source>
</evidence>
<keyword evidence="6" id="KW-0560">Oxidoreductase</keyword>
<evidence type="ECO:0000256" key="4">
    <source>
        <dbReference type="ARBA" id="ARBA00022842"/>
    </source>
</evidence>
<keyword evidence="4" id="KW-0460">Magnesium</keyword>
<keyword evidence="2" id="KW-0479">Metal-binding</keyword>
<proteinExistence type="predicted"/>
<dbReference type="PANTHER" id="PTHR31212">
    <property type="entry name" value="ALPHA-KETOGLUTARATE-DEPENDENT DIOXYGENASE ALKB HOMOLOG 3"/>
    <property type="match status" value="1"/>
</dbReference>
<dbReference type="GO" id="GO:0006307">
    <property type="term" value="P:DNA alkylation repair"/>
    <property type="evidence" value="ECO:0007669"/>
    <property type="project" value="InterPro"/>
</dbReference>
<evidence type="ECO:0000313" key="11">
    <source>
        <dbReference type="Proteomes" id="UP000004605"/>
    </source>
</evidence>
<dbReference type="GO" id="GO:0046872">
    <property type="term" value="F:metal ion binding"/>
    <property type="evidence" value="ECO:0007669"/>
    <property type="project" value="UniProtKB-KW"/>
</dbReference>
<evidence type="ECO:0000256" key="1">
    <source>
        <dbReference type="ARBA" id="ARBA00001954"/>
    </source>
</evidence>
<dbReference type="FunFam" id="2.60.120.590:FF:000004">
    <property type="entry name" value="DNA oxidative demethylase ALKBH2"/>
    <property type="match status" value="1"/>
</dbReference>
<keyword evidence="11" id="KW-1185">Reference proteome</keyword>
<dbReference type="Proteomes" id="UP000004605">
    <property type="component" value="Unassembled WGS sequence"/>
</dbReference>
<comment type="caution">
    <text evidence="10">The sequence shown here is derived from an EMBL/GenBank/DDBJ whole genome shotgun (WGS) entry which is preliminary data.</text>
</comment>
<evidence type="ECO:0000313" key="10">
    <source>
        <dbReference type="EMBL" id="EGU38569.1"/>
    </source>
</evidence>
<dbReference type="EMBL" id="AFWF01000166">
    <property type="protein sequence ID" value="EGU38569.1"/>
    <property type="molecule type" value="Genomic_DNA"/>
</dbReference>
<feature type="domain" description="Fe2OG dioxygenase" evidence="9">
    <location>
        <begin position="96"/>
        <end position="193"/>
    </location>
</feature>
<dbReference type="GO" id="GO:0016705">
    <property type="term" value="F:oxidoreductase activity, acting on paired donors, with incorporation or reduction of molecular oxygen"/>
    <property type="evidence" value="ECO:0007669"/>
    <property type="project" value="UniProtKB-ARBA"/>
</dbReference>
<evidence type="ECO:0000256" key="2">
    <source>
        <dbReference type="ARBA" id="ARBA00022723"/>
    </source>
</evidence>
<dbReference type="GO" id="GO:0032451">
    <property type="term" value="F:demethylase activity"/>
    <property type="evidence" value="ECO:0007669"/>
    <property type="project" value="UniProtKB-ARBA"/>
</dbReference>
<name>F9S310_9VIBR</name>
<evidence type="ECO:0000256" key="5">
    <source>
        <dbReference type="ARBA" id="ARBA00022964"/>
    </source>
</evidence>
<dbReference type="RefSeq" id="WP_006712466.1">
    <property type="nucleotide sequence ID" value="NZ_AFWF01000166.1"/>
</dbReference>
<dbReference type="OrthoDB" id="190276at2"/>
<dbReference type="Pfam" id="PF13532">
    <property type="entry name" value="2OG-FeII_Oxy_2"/>
    <property type="match status" value="1"/>
</dbReference>
<dbReference type="PROSITE" id="PS51471">
    <property type="entry name" value="FE2OG_OXY"/>
    <property type="match status" value="1"/>
</dbReference>
<sequence length="196" mass="22389">MGKSRIWQTVADGEILYLPHFIAKDEADLLLSQLQDQVAWQQRSIFLFGKSIPQPRLTAWYSDKSYRYSGLTLNPTPMPSTIIELQRRCESACQHTFNSVLLNLYRDGKDSMGWHQDNEIELGVNPIIASLSLGATRTFALKHIHSGDSIRFELSHGALLVMGGTLQHYWKHALPKSKRILSPRINLTFRNINELE</sequence>
<comment type="cofactor">
    <cofactor evidence="1">
        <name>Fe(2+)</name>
        <dbReference type="ChEBI" id="CHEBI:29033"/>
    </cofactor>
</comment>
<keyword evidence="7" id="KW-0408">Iron</keyword>
<dbReference type="InterPro" id="IPR005123">
    <property type="entry name" value="Oxoglu/Fe-dep_dioxygenase_dom"/>
</dbReference>
<dbReference type="InterPro" id="IPR027450">
    <property type="entry name" value="AlkB-like"/>
</dbReference>
<evidence type="ECO:0000259" key="9">
    <source>
        <dbReference type="PROSITE" id="PS51471"/>
    </source>
</evidence>
<protein>
    <recommendedName>
        <fullName evidence="9">Fe2OG dioxygenase domain-containing protein</fullName>
    </recommendedName>
</protein>
<keyword evidence="5" id="KW-0223">Dioxygenase</keyword>
<reference evidence="10 11" key="1">
    <citation type="journal article" date="2012" name="Int. J. Syst. Evol. Microbiol.">
        <title>Vibrio caribbeanicus sp. nov., isolated from the marine sponge Scleritoderma cyanea.</title>
        <authorList>
            <person name="Hoffmann M."/>
            <person name="Monday S.R."/>
            <person name="Allard M.W."/>
            <person name="Strain E.A."/>
            <person name="Whittaker P."/>
            <person name="Naum M."/>
            <person name="McCarthy P.J."/>
            <person name="Lopez J.V."/>
            <person name="Fischer M."/>
            <person name="Brown E.W."/>
        </authorList>
    </citation>
    <scope>NUCLEOTIDE SEQUENCE [LARGE SCALE GENOMIC DNA]</scope>
    <source>
        <strain evidence="10 11">ATCC 700023</strain>
    </source>
</reference>
<evidence type="ECO:0000256" key="7">
    <source>
        <dbReference type="ARBA" id="ARBA00023004"/>
    </source>
</evidence>
<dbReference type="InterPro" id="IPR037151">
    <property type="entry name" value="AlkB-like_sf"/>
</dbReference>
<dbReference type="SUPFAM" id="SSF51197">
    <property type="entry name" value="Clavaminate synthase-like"/>
    <property type="match status" value="1"/>
</dbReference>
<dbReference type="PANTHER" id="PTHR31212:SF4">
    <property type="entry name" value="ALPHA-KETOGLUTARATE-DEPENDENT DIOXYGENASE ALKB HOMOLOG 3"/>
    <property type="match status" value="1"/>
</dbReference>
<keyword evidence="3" id="KW-0227">DNA damage</keyword>
<dbReference type="GO" id="GO:0016787">
    <property type="term" value="F:hydrolase activity"/>
    <property type="evidence" value="ECO:0007669"/>
    <property type="project" value="UniProtKB-ARBA"/>
</dbReference>
<evidence type="ECO:0000256" key="6">
    <source>
        <dbReference type="ARBA" id="ARBA00023002"/>
    </source>
</evidence>
<dbReference type="GO" id="GO:0051213">
    <property type="term" value="F:dioxygenase activity"/>
    <property type="evidence" value="ECO:0007669"/>
    <property type="project" value="UniProtKB-KW"/>
</dbReference>